<keyword evidence="6 8" id="KW-0067">ATP-binding</keyword>
<keyword evidence="11" id="KW-1185">Reference proteome</keyword>
<comment type="catalytic activity">
    <reaction evidence="7 8">
        <text>cytidine(34) in tRNA(Ile2) + L-lysine + ATP = lysidine(34) in tRNA(Ile2) + AMP + diphosphate + H(+)</text>
        <dbReference type="Rhea" id="RHEA:43744"/>
        <dbReference type="Rhea" id="RHEA-COMP:10625"/>
        <dbReference type="Rhea" id="RHEA-COMP:10670"/>
        <dbReference type="ChEBI" id="CHEBI:15378"/>
        <dbReference type="ChEBI" id="CHEBI:30616"/>
        <dbReference type="ChEBI" id="CHEBI:32551"/>
        <dbReference type="ChEBI" id="CHEBI:33019"/>
        <dbReference type="ChEBI" id="CHEBI:82748"/>
        <dbReference type="ChEBI" id="CHEBI:83665"/>
        <dbReference type="ChEBI" id="CHEBI:456215"/>
        <dbReference type="EC" id="6.3.4.19"/>
    </reaction>
</comment>
<dbReference type="EC" id="6.3.4.19" evidence="8"/>
<comment type="subcellular location">
    <subcellularLocation>
        <location evidence="1 8">Cytoplasm</location>
    </subcellularLocation>
</comment>
<dbReference type="RefSeq" id="WP_241712173.1">
    <property type="nucleotide sequence ID" value="NZ_JALBUF010000001.1"/>
</dbReference>
<reference evidence="10" key="1">
    <citation type="submission" date="2022-03" db="EMBL/GenBank/DDBJ databases">
        <title>Draft Genome Sequence of Firmicute Strain S0AB, a Heterotrophic Iron/Sulfur-Oxidizing Extreme Acidophile.</title>
        <authorList>
            <person name="Vergara E."/>
            <person name="Pakostova E."/>
            <person name="Johnson D.B."/>
            <person name="Holmes D.S."/>
        </authorList>
    </citation>
    <scope>NUCLEOTIDE SEQUENCE</scope>
    <source>
        <strain evidence="10">S0AB</strain>
    </source>
</reference>
<feature type="domain" description="Lysidine-tRNA(Ile) synthetase C-terminal" evidence="9">
    <location>
        <begin position="389"/>
        <end position="462"/>
    </location>
</feature>
<keyword evidence="3 8" id="KW-0436">Ligase</keyword>
<proteinExistence type="inferred from homology"/>
<dbReference type="InterPro" id="IPR012796">
    <property type="entry name" value="Lysidine-tRNA-synth_C"/>
</dbReference>
<dbReference type="GO" id="GO:0032267">
    <property type="term" value="F:tRNA(Ile)-lysidine synthase activity"/>
    <property type="evidence" value="ECO:0007669"/>
    <property type="project" value="UniProtKB-EC"/>
</dbReference>
<evidence type="ECO:0000256" key="2">
    <source>
        <dbReference type="ARBA" id="ARBA00022490"/>
    </source>
</evidence>
<feature type="binding site" evidence="8">
    <location>
        <begin position="30"/>
        <end position="35"/>
    </location>
    <ligand>
        <name>ATP</name>
        <dbReference type="ChEBI" id="CHEBI:30616"/>
    </ligand>
</feature>
<dbReference type="Pfam" id="PF11734">
    <property type="entry name" value="TilS_C"/>
    <property type="match status" value="1"/>
</dbReference>
<dbReference type="NCBIfam" id="TIGR02432">
    <property type="entry name" value="lysidine_TilS_N"/>
    <property type="match status" value="1"/>
</dbReference>
<dbReference type="SUPFAM" id="SSF82829">
    <property type="entry name" value="MesJ substrate recognition domain-like"/>
    <property type="match status" value="1"/>
</dbReference>
<comment type="caution">
    <text evidence="10">The sequence shown here is derived from an EMBL/GenBank/DDBJ whole genome shotgun (WGS) entry which is preliminary data.</text>
</comment>
<evidence type="ECO:0000256" key="5">
    <source>
        <dbReference type="ARBA" id="ARBA00022741"/>
    </source>
</evidence>
<dbReference type="Proteomes" id="UP001139263">
    <property type="component" value="Unassembled WGS sequence"/>
</dbReference>
<comment type="similarity">
    <text evidence="8">Belongs to the tRNA(Ile)-lysidine synthase family.</text>
</comment>
<dbReference type="EMBL" id="JALBUF010000001">
    <property type="protein sequence ID" value="MCI0182596.1"/>
    <property type="molecule type" value="Genomic_DNA"/>
</dbReference>
<organism evidence="10 11">
    <name type="scientific">Sulfoacidibacillus ferrooxidans</name>
    <dbReference type="NCBI Taxonomy" id="2005001"/>
    <lineage>
        <taxon>Bacteria</taxon>
        <taxon>Bacillati</taxon>
        <taxon>Bacillota</taxon>
        <taxon>Bacilli</taxon>
        <taxon>Bacillales</taxon>
        <taxon>Alicyclobacillaceae</taxon>
        <taxon>Sulfoacidibacillus</taxon>
    </lineage>
</organism>
<evidence type="ECO:0000256" key="3">
    <source>
        <dbReference type="ARBA" id="ARBA00022598"/>
    </source>
</evidence>
<dbReference type="NCBIfam" id="TIGR02433">
    <property type="entry name" value="lysidine_TilS_C"/>
    <property type="match status" value="1"/>
</dbReference>
<dbReference type="GO" id="GO:0005737">
    <property type="term" value="C:cytoplasm"/>
    <property type="evidence" value="ECO:0007669"/>
    <property type="project" value="UniProtKB-SubCell"/>
</dbReference>
<evidence type="ECO:0000256" key="1">
    <source>
        <dbReference type="ARBA" id="ARBA00004496"/>
    </source>
</evidence>
<evidence type="ECO:0000256" key="7">
    <source>
        <dbReference type="ARBA" id="ARBA00048539"/>
    </source>
</evidence>
<dbReference type="AlphaFoldDB" id="A0A9X1V6L6"/>
<sequence length="466" mass="53137">MSIEEQVGKVLRLLLDSSCGPFDAVIAGISGGVDSMVLCDVLDCLRSTKPFPLVICHVHHGLRGEEADRDAQMVKEFAEKRDLPVTIEYVEVPSSRQAGESVEMAARRLRYDAFQQVANAYGRCMIVTAHHANDQAETLLDRLLRGTGPSGLRGMRETRKLGRHILVRPLLTIYKDDLMNYANMRRIEYVEDSTNRDVRFKRNRIRQELLPYLRASFNPQIDRTLVQLGNIVAEEDQYLTNVARDHALALAYREMEGVSISLSGLQRIPFALQRRVIKLVLEGIDEHVAWHFADIEAILALVHSQRKSRTVLAHGWIASSAFDILHIGRLMSQSESKEFSWNPFIVDYPAVFSFRHFYWQVEARVMERPGAFPATHWEAFFAFDEEDRFIFRPFVQGDRIEPLGMKGSKLVSDLFVEGKVMREVRSMYPLLTTAANEVLWVPGLSRSRSLLVNQKSSLVLHVVLSK</sequence>
<dbReference type="GO" id="GO:0006400">
    <property type="term" value="P:tRNA modification"/>
    <property type="evidence" value="ECO:0007669"/>
    <property type="project" value="UniProtKB-UniRule"/>
</dbReference>
<keyword evidence="2 8" id="KW-0963">Cytoplasm</keyword>
<dbReference type="SUPFAM" id="SSF56037">
    <property type="entry name" value="PheT/TilS domain"/>
    <property type="match status" value="1"/>
</dbReference>
<dbReference type="GO" id="GO:0005524">
    <property type="term" value="F:ATP binding"/>
    <property type="evidence" value="ECO:0007669"/>
    <property type="project" value="UniProtKB-UniRule"/>
</dbReference>
<dbReference type="PANTHER" id="PTHR43033">
    <property type="entry name" value="TRNA(ILE)-LYSIDINE SYNTHASE-RELATED"/>
    <property type="match status" value="1"/>
</dbReference>
<dbReference type="HAMAP" id="MF_01161">
    <property type="entry name" value="tRNA_Ile_lys_synt"/>
    <property type="match status" value="1"/>
</dbReference>
<dbReference type="Pfam" id="PF01171">
    <property type="entry name" value="ATP_bind_3"/>
    <property type="match status" value="1"/>
</dbReference>
<dbReference type="InterPro" id="IPR012094">
    <property type="entry name" value="tRNA_Ile_lys_synt"/>
</dbReference>
<dbReference type="SMART" id="SM00977">
    <property type="entry name" value="TilS_C"/>
    <property type="match status" value="1"/>
</dbReference>
<dbReference type="InterPro" id="IPR014729">
    <property type="entry name" value="Rossmann-like_a/b/a_fold"/>
</dbReference>
<dbReference type="CDD" id="cd01992">
    <property type="entry name" value="TilS_N"/>
    <property type="match status" value="1"/>
</dbReference>
<comment type="function">
    <text evidence="8">Ligates lysine onto the cytidine present at position 34 of the AUA codon-specific tRNA(Ile) that contains the anticodon CAU, in an ATP-dependent manner. Cytidine is converted to lysidine, thus changing the amino acid specificity of the tRNA from methionine to isoleucine.</text>
</comment>
<accession>A0A9X1V6L6</accession>
<protein>
    <recommendedName>
        <fullName evidence="8">tRNA(Ile)-lysidine synthase</fullName>
        <ecNumber evidence="8">6.3.4.19</ecNumber>
    </recommendedName>
    <alternativeName>
        <fullName evidence="8">tRNA(Ile)-2-lysyl-cytidine synthase</fullName>
    </alternativeName>
    <alternativeName>
        <fullName evidence="8">tRNA(Ile)-lysidine synthetase</fullName>
    </alternativeName>
</protein>
<dbReference type="InterPro" id="IPR012795">
    <property type="entry name" value="tRNA_Ile_lys_synt_N"/>
</dbReference>
<dbReference type="InterPro" id="IPR011063">
    <property type="entry name" value="TilS/TtcA_N"/>
</dbReference>
<comment type="domain">
    <text evidence="8">The N-terminal region contains the highly conserved SGGXDS motif, predicted to be a P-loop motif involved in ATP binding.</text>
</comment>
<keyword evidence="4 8" id="KW-0819">tRNA processing</keyword>
<gene>
    <name evidence="8 10" type="primary">tilS</name>
    <name evidence="10" type="ORF">MM817_00861</name>
</gene>
<name>A0A9X1V6L6_9BACL</name>
<dbReference type="PANTHER" id="PTHR43033:SF1">
    <property type="entry name" value="TRNA(ILE)-LYSIDINE SYNTHASE-RELATED"/>
    <property type="match status" value="1"/>
</dbReference>
<evidence type="ECO:0000256" key="8">
    <source>
        <dbReference type="HAMAP-Rule" id="MF_01161"/>
    </source>
</evidence>
<evidence type="ECO:0000256" key="4">
    <source>
        <dbReference type="ARBA" id="ARBA00022694"/>
    </source>
</evidence>
<evidence type="ECO:0000259" key="9">
    <source>
        <dbReference type="SMART" id="SM00977"/>
    </source>
</evidence>
<dbReference type="Gene3D" id="1.20.59.20">
    <property type="match status" value="1"/>
</dbReference>
<keyword evidence="5 8" id="KW-0547">Nucleotide-binding</keyword>
<evidence type="ECO:0000313" key="11">
    <source>
        <dbReference type="Proteomes" id="UP001139263"/>
    </source>
</evidence>
<dbReference type="SUPFAM" id="SSF52402">
    <property type="entry name" value="Adenine nucleotide alpha hydrolases-like"/>
    <property type="match status" value="1"/>
</dbReference>
<evidence type="ECO:0000256" key="6">
    <source>
        <dbReference type="ARBA" id="ARBA00022840"/>
    </source>
</evidence>
<evidence type="ECO:0000313" key="10">
    <source>
        <dbReference type="EMBL" id="MCI0182596.1"/>
    </source>
</evidence>
<dbReference type="Gene3D" id="3.40.50.620">
    <property type="entry name" value="HUPs"/>
    <property type="match status" value="1"/>
</dbReference>